<keyword evidence="4 7" id="KW-0067">ATP-binding</keyword>
<keyword evidence="2 7" id="KW-0963">Cytoplasm</keyword>
<feature type="binding site" evidence="8">
    <location>
        <begin position="260"/>
        <end position="261"/>
    </location>
    <ligand>
        <name>L-histidine</name>
        <dbReference type="ChEBI" id="CHEBI:57595"/>
    </ligand>
</feature>
<evidence type="ECO:0000259" key="9">
    <source>
        <dbReference type="PROSITE" id="PS50862"/>
    </source>
</evidence>
<feature type="binding site" evidence="8">
    <location>
        <begin position="77"/>
        <end position="79"/>
    </location>
    <ligand>
        <name>L-histidine</name>
        <dbReference type="ChEBI" id="CHEBI:57595"/>
    </ligand>
</feature>
<dbReference type="RefSeq" id="WP_013609010.1">
    <property type="nucleotide sequence ID" value="NC_015155.1"/>
</dbReference>
<feature type="binding site" evidence="8">
    <location>
        <position position="256"/>
    </location>
    <ligand>
        <name>L-histidine</name>
        <dbReference type="ChEBI" id="CHEBI:57595"/>
    </ligand>
</feature>
<dbReference type="HOGENOM" id="CLU_025113_1_1_14"/>
<comment type="subunit">
    <text evidence="7">Homodimer.</text>
</comment>
<evidence type="ECO:0000256" key="8">
    <source>
        <dbReference type="PIRSR" id="PIRSR001549-1"/>
    </source>
</evidence>
<feature type="binding site" evidence="8">
    <location>
        <position position="123"/>
    </location>
    <ligand>
        <name>L-histidine</name>
        <dbReference type="ChEBI" id="CHEBI:57595"/>
    </ligand>
</feature>
<protein>
    <recommendedName>
        <fullName evidence="7">Histidine--tRNA ligase</fullName>
        <ecNumber evidence="7">6.1.1.21</ecNumber>
    </recommendedName>
    <alternativeName>
        <fullName evidence="7">Histidyl-tRNA synthetase</fullName>
        <shortName evidence="7">HisRS</shortName>
    </alternativeName>
</protein>
<dbReference type="EC" id="6.1.1.21" evidence="7"/>
<evidence type="ECO:0000256" key="3">
    <source>
        <dbReference type="ARBA" id="ARBA00022741"/>
    </source>
</evidence>
<dbReference type="Gene3D" id="3.40.50.800">
    <property type="entry name" value="Anticodon-binding domain"/>
    <property type="match status" value="1"/>
</dbReference>
<dbReference type="InterPro" id="IPR006195">
    <property type="entry name" value="aa-tRNA-synth_II"/>
</dbReference>
<dbReference type="InterPro" id="IPR045864">
    <property type="entry name" value="aa-tRNA-synth_II/BPL/LPL"/>
</dbReference>
<keyword evidence="3 7" id="KW-0547">Nucleotide-binding</keyword>
<evidence type="ECO:0000256" key="4">
    <source>
        <dbReference type="ARBA" id="ARBA00022840"/>
    </source>
</evidence>
<feature type="domain" description="Aminoacyl-transfer RNA synthetases class-II family profile" evidence="9">
    <location>
        <begin position="1"/>
        <end position="322"/>
    </location>
</feature>
<keyword evidence="7" id="KW-0648">Protein biosynthesis</keyword>
<sequence length="425" mass="50304">MFAQARGTRSIRGEELRQRNYIKKLLVQWARNNNFSEIELPTFEYSDLFVGSSEQEENILEKEIFFLEGKKYALKPEGTISIAREIVNQKMIAREVSPLKFCYLTQCYRYERPQKGRYREFTQFGVEIVNANSVFFEIELILSLNKFLNSVLGLTPHLRINYLASSEIKKKWAEELRTYFSDPENSAKLSKISRDRIRENPIRILDDKNDSHLQVVKDSPKIHNYFSEEDKKNVETIKKYLNCLGVKYQWDNNLVRGLDYYTGIVFEWEINNLTIAGGGRYNELFNKFQTGTTPKNTIPSLGLAVGIDRLHLALNENNYKWPRKISYKLYLCNLMVNIEPKVILLVQKLKEEGIQVETNWEFKDLNSHFKYSDKLGFRWLLIYGEKEHNNREIILKEQNKNYQIYFSLDNLEVLIEEVKRTLEFE</sequence>
<dbReference type="Pfam" id="PF13393">
    <property type="entry name" value="tRNA-synt_His"/>
    <property type="match status" value="1"/>
</dbReference>
<dbReference type="NCBIfam" id="TIGR00442">
    <property type="entry name" value="hisS"/>
    <property type="match status" value="1"/>
</dbReference>
<dbReference type="PANTHER" id="PTHR43707:SF1">
    <property type="entry name" value="HISTIDINE--TRNA LIGASE, MITOCHONDRIAL-RELATED"/>
    <property type="match status" value="1"/>
</dbReference>
<dbReference type="Pfam" id="PF03129">
    <property type="entry name" value="HGTP_anticodon"/>
    <property type="match status" value="1"/>
</dbReference>
<comment type="similarity">
    <text evidence="1 7">Belongs to the class-II aminoacyl-tRNA synthetase family.</text>
</comment>
<dbReference type="InterPro" id="IPR004516">
    <property type="entry name" value="HisRS/HisZ"/>
</dbReference>
<dbReference type="Gene3D" id="3.30.930.10">
    <property type="entry name" value="Bira Bifunctional Protein, Domain 2"/>
    <property type="match status" value="1"/>
</dbReference>
<dbReference type="GO" id="GO:0006427">
    <property type="term" value="P:histidyl-tRNA aminoacylation"/>
    <property type="evidence" value="ECO:0007669"/>
    <property type="project" value="UniProtKB-UniRule"/>
</dbReference>
<dbReference type="EMBL" id="CP002525">
    <property type="protein sequence ID" value="ADX97903.1"/>
    <property type="molecule type" value="Genomic_DNA"/>
</dbReference>
<evidence type="ECO:0000256" key="6">
    <source>
        <dbReference type="ARBA" id="ARBA00047639"/>
    </source>
</evidence>
<dbReference type="KEGG" id="mss:MSU_0363"/>
<dbReference type="InterPro" id="IPR036621">
    <property type="entry name" value="Anticodon-bd_dom_sf"/>
</dbReference>
<proteinExistence type="inferred from homology"/>
<dbReference type="InterPro" id="IPR041715">
    <property type="entry name" value="HisRS-like_core"/>
</dbReference>
<dbReference type="GO" id="GO:0005737">
    <property type="term" value="C:cytoplasm"/>
    <property type="evidence" value="ECO:0007669"/>
    <property type="project" value="UniProtKB-SubCell"/>
</dbReference>
<dbReference type="AlphaFoldDB" id="F0QQY3"/>
<keyword evidence="5 7" id="KW-0030">Aminoacyl-tRNA synthetase</keyword>
<dbReference type="PANTHER" id="PTHR43707">
    <property type="entry name" value="HISTIDYL-TRNA SYNTHETASE"/>
    <property type="match status" value="1"/>
</dbReference>
<dbReference type="GO" id="GO:0004821">
    <property type="term" value="F:histidine-tRNA ligase activity"/>
    <property type="evidence" value="ECO:0007669"/>
    <property type="project" value="UniProtKB-UniRule"/>
</dbReference>
<keyword evidence="11" id="KW-1185">Reference proteome</keyword>
<dbReference type="HAMAP" id="MF_00127">
    <property type="entry name" value="His_tRNA_synth"/>
    <property type="match status" value="1"/>
</dbReference>
<dbReference type="InterPro" id="IPR004154">
    <property type="entry name" value="Anticodon-bd"/>
</dbReference>
<evidence type="ECO:0000256" key="2">
    <source>
        <dbReference type="ARBA" id="ARBA00022490"/>
    </source>
</evidence>
<dbReference type="SUPFAM" id="SSF52954">
    <property type="entry name" value="Class II aaRS ABD-related"/>
    <property type="match status" value="1"/>
</dbReference>
<evidence type="ECO:0000256" key="1">
    <source>
        <dbReference type="ARBA" id="ARBA00008226"/>
    </source>
</evidence>
<name>F0QQY3_MYCSL</name>
<dbReference type="STRING" id="768700.MSU_0363"/>
<dbReference type="GO" id="GO:0005524">
    <property type="term" value="F:ATP binding"/>
    <property type="evidence" value="ECO:0007669"/>
    <property type="project" value="UniProtKB-UniRule"/>
</dbReference>
<comment type="subcellular location">
    <subcellularLocation>
        <location evidence="7">Cytoplasm</location>
    </subcellularLocation>
</comment>
<gene>
    <name evidence="7 10" type="primary">hisS</name>
    <name evidence="10" type="ordered locus">MSU_0363</name>
</gene>
<reference evidence="10 11" key="1">
    <citation type="journal article" date="2011" name="J. Bacteriol.">
        <title>Complete genome sequences of two hemotropic Mycoplasmas, Mycoplasma haemofelis strain Ohio2 and Mycoplasma suis strain Illinois.</title>
        <authorList>
            <person name="Messick J.B."/>
            <person name="Santos A.P."/>
            <person name="Guimaraes A.M."/>
        </authorList>
    </citation>
    <scope>NUCLEOTIDE SEQUENCE [LARGE SCALE GENOMIC DNA]</scope>
    <source>
        <strain evidence="10 11">Illinois</strain>
    </source>
</reference>
<evidence type="ECO:0000256" key="5">
    <source>
        <dbReference type="ARBA" id="ARBA00023146"/>
    </source>
</evidence>
<evidence type="ECO:0000256" key="7">
    <source>
        <dbReference type="HAMAP-Rule" id="MF_00127"/>
    </source>
</evidence>
<evidence type="ECO:0000313" key="11">
    <source>
        <dbReference type="Proteomes" id="UP000007484"/>
    </source>
</evidence>
<dbReference type="PROSITE" id="PS50862">
    <property type="entry name" value="AA_TRNA_LIGASE_II"/>
    <property type="match status" value="1"/>
</dbReference>
<dbReference type="InterPro" id="IPR015807">
    <property type="entry name" value="His-tRNA-ligase"/>
</dbReference>
<dbReference type="SUPFAM" id="SSF55681">
    <property type="entry name" value="Class II aaRS and biotin synthetases"/>
    <property type="match status" value="1"/>
</dbReference>
<accession>F0QQY3</accession>
<comment type="catalytic activity">
    <reaction evidence="6 7">
        <text>tRNA(His) + L-histidine + ATP = L-histidyl-tRNA(His) + AMP + diphosphate + H(+)</text>
        <dbReference type="Rhea" id="RHEA:17313"/>
        <dbReference type="Rhea" id="RHEA-COMP:9665"/>
        <dbReference type="Rhea" id="RHEA-COMP:9689"/>
        <dbReference type="ChEBI" id="CHEBI:15378"/>
        <dbReference type="ChEBI" id="CHEBI:30616"/>
        <dbReference type="ChEBI" id="CHEBI:33019"/>
        <dbReference type="ChEBI" id="CHEBI:57595"/>
        <dbReference type="ChEBI" id="CHEBI:78442"/>
        <dbReference type="ChEBI" id="CHEBI:78527"/>
        <dbReference type="ChEBI" id="CHEBI:456215"/>
        <dbReference type="EC" id="6.1.1.21"/>
    </reaction>
</comment>
<feature type="binding site" evidence="8">
    <location>
        <position position="109"/>
    </location>
    <ligand>
        <name>L-histidine</name>
        <dbReference type="ChEBI" id="CHEBI:57595"/>
    </ligand>
</feature>
<organism evidence="10 11">
    <name type="scientific">Mycoplasma suis (strain Illinois)</name>
    <dbReference type="NCBI Taxonomy" id="768700"/>
    <lineage>
        <taxon>Bacteria</taxon>
        <taxon>Bacillati</taxon>
        <taxon>Mycoplasmatota</taxon>
        <taxon>Mollicutes</taxon>
        <taxon>Mycoplasmataceae</taxon>
        <taxon>Mycoplasma</taxon>
    </lineage>
</organism>
<keyword evidence="7 10" id="KW-0436">Ligase</keyword>
<dbReference type="CDD" id="cd00773">
    <property type="entry name" value="HisRS-like_core"/>
    <property type="match status" value="1"/>
</dbReference>
<dbReference type="Proteomes" id="UP000007484">
    <property type="component" value="Chromosome"/>
</dbReference>
<feature type="binding site" evidence="8">
    <location>
        <position position="127"/>
    </location>
    <ligand>
        <name>L-histidine</name>
        <dbReference type="ChEBI" id="CHEBI:57595"/>
    </ligand>
</feature>
<dbReference type="PIRSF" id="PIRSF001549">
    <property type="entry name" value="His-tRNA_synth"/>
    <property type="match status" value="1"/>
</dbReference>
<evidence type="ECO:0000313" key="10">
    <source>
        <dbReference type="EMBL" id="ADX97903.1"/>
    </source>
</evidence>